<reference evidence="1" key="1">
    <citation type="submission" date="2023-06" db="EMBL/GenBank/DDBJ databases">
        <authorList>
            <person name="Kurt Z."/>
        </authorList>
    </citation>
    <scope>NUCLEOTIDE SEQUENCE</scope>
</reference>
<dbReference type="Proteomes" id="UP001642409">
    <property type="component" value="Unassembled WGS sequence"/>
</dbReference>
<dbReference type="EMBL" id="CAXDID020000006">
    <property type="protein sequence ID" value="CAL5975336.1"/>
    <property type="molecule type" value="Genomic_DNA"/>
</dbReference>
<organism evidence="1">
    <name type="scientific">Hexamita inflata</name>
    <dbReference type="NCBI Taxonomy" id="28002"/>
    <lineage>
        <taxon>Eukaryota</taxon>
        <taxon>Metamonada</taxon>
        <taxon>Diplomonadida</taxon>
        <taxon>Hexamitidae</taxon>
        <taxon>Hexamitinae</taxon>
        <taxon>Hexamita</taxon>
    </lineage>
</organism>
<dbReference type="AlphaFoldDB" id="A0AA86NZV3"/>
<gene>
    <name evidence="1" type="ORF">HINF_LOCUS15472</name>
    <name evidence="2" type="ORF">HINF_LOCUS3281</name>
</gene>
<keyword evidence="3" id="KW-1185">Reference proteome</keyword>
<reference evidence="2 3" key="2">
    <citation type="submission" date="2024-07" db="EMBL/GenBank/DDBJ databases">
        <authorList>
            <person name="Akdeniz Z."/>
        </authorList>
    </citation>
    <scope>NUCLEOTIDE SEQUENCE [LARGE SCALE GENOMIC DNA]</scope>
</reference>
<comment type="caution">
    <text evidence="1">The sequence shown here is derived from an EMBL/GenBank/DDBJ whole genome shotgun (WGS) entry which is preliminary data.</text>
</comment>
<name>A0AA86NZV3_9EUKA</name>
<proteinExistence type="predicted"/>
<evidence type="ECO:0000313" key="2">
    <source>
        <dbReference type="EMBL" id="CAL5975336.1"/>
    </source>
</evidence>
<evidence type="ECO:0000313" key="1">
    <source>
        <dbReference type="EMBL" id="CAI9927827.1"/>
    </source>
</evidence>
<sequence length="123" mass="14465">MMFQDILQPHPKIVESTHSSPLQALTQNFPLCLKNSLNSLPFPRKLIRSYFAHQIHICFIVHIHVHETQHLVGFDLQWKLYIEVDNEVVESRAAVERSDDHEILSWSQRRWKDEAVLAVVLRC</sequence>
<protein>
    <submittedName>
        <fullName evidence="2">Hypothetical_protein</fullName>
    </submittedName>
</protein>
<dbReference type="EMBL" id="CATOUU010000386">
    <property type="protein sequence ID" value="CAI9927827.1"/>
    <property type="molecule type" value="Genomic_DNA"/>
</dbReference>
<accession>A0AA86NZV3</accession>
<evidence type="ECO:0000313" key="3">
    <source>
        <dbReference type="Proteomes" id="UP001642409"/>
    </source>
</evidence>